<protein>
    <submittedName>
        <fullName evidence="6">Probable betaine-aldehyde dehydrogenase</fullName>
    </submittedName>
</protein>
<dbReference type="EMBL" id="AP012557">
    <property type="protein sequence ID" value="BAN09720.1"/>
    <property type="molecule type" value="Genomic_DNA"/>
</dbReference>
<reference evidence="6" key="2">
    <citation type="journal article" date="2013" name="Microbes Environ.">
        <title>Commonalities and Differences among Symbiosis Islands of Three Mesorhizobium loti Strains.</title>
        <authorList>
            <person name="Kasai-Maita H."/>
            <person name="Hirakawa H."/>
            <person name="Nakamura Y."/>
            <person name="Kaneko T."/>
            <person name="Miki K."/>
            <person name="Maruya J."/>
            <person name="Okazaki S."/>
            <person name="Tabata S."/>
            <person name="Saeki K."/>
            <person name="Sato S."/>
        </authorList>
    </citation>
    <scope>NUCLEOTIDE SEQUENCE</scope>
    <source>
        <strain evidence="6">NZP2037</strain>
    </source>
</reference>
<feature type="domain" description="Aldehyde dehydrogenase" evidence="5">
    <location>
        <begin position="15"/>
        <end position="473"/>
    </location>
</feature>
<dbReference type="FunFam" id="3.40.605.10:FF:000007">
    <property type="entry name" value="NAD/NADP-dependent betaine aldehyde dehydrogenase"/>
    <property type="match status" value="1"/>
</dbReference>
<feature type="active site" evidence="3">
    <location>
        <position position="252"/>
    </location>
</feature>
<evidence type="ECO:0000256" key="4">
    <source>
        <dbReference type="RuleBase" id="RU003345"/>
    </source>
</evidence>
<dbReference type="Pfam" id="PF00171">
    <property type="entry name" value="Aldedh"/>
    <property type="match status" value="1"/>
</dbReference>
<dbReference type="InterPro" id="IPR016162">
    <property type="entry name" value="Ald_DH_N"/>
</dbReference>
<organism evidence="6">
    <name type="scientific">Rhizobium loti</name>
    <name type="common">Mesorhizobium loti</name>
    <dbReference type="NCBI Taxonomy" id="381"/>
    <lineage>
        <taxon>Bacteria</taxon>
        <taxon>Pseudomonadati</taxon>
        <taxon>Pseudomonadota</taxon>
        <taxon>Alphaproteobacteria</taxon>
        <taxon>Hyphomicrobiales</taxon>
        <taxon>Phyllobacteriaceae</taxon>
        <taxon>Mesorhizobium</taxon>
    </lineage>
</organism>
<keyword evidence="2 4" id="KW-0560">Oxidoreductase</keyword>
<name>M5AMI6_RHILI</name>
<evidence type="ECO:0000259" key="5">
    <source>
        <dbReference type="Pfam" id="PF00171"/>
    </source>
</evidence>
<dbReference type="Gene3D" id="3.40.605.10">
    <property type="entry name" value="Aldehyde Dehydrogenase, Chain A, domain 1"/>
    <property type="match status" value="1"/>
</dbReference>
<evidence type="ECO:0000256" key="1">
    <source>
        <dbReference type="ARBA" id="ARBA00009986"/>
    </source>
</evidence>
<dbReference type="InterPro" id="IPR015590">
    <property type="entry name" value="Aldehyde_DH_dom"/>
</dbReference>
<reference evidence="6" key="1">
    <citation type="submission" date="2012-10" db="EMBL/GenBank/DDBJ databases">
        <authorList>
            <person name="Maita H."/>
            <person name="Sato S."/>
        </authorList>
    </citation>
    <scope>NUCLEOTIDE SEQUENCE</scope>
    <source>
        <strain evidence="6">NZP2037</strain>
    </source>
</reference>
<dbReference type="InterPro" id="IPR016161">
    <property type="entry name" value="Ald_DH/histidinol_DH"/>
</dbReference>
<sequence length="485" mass="51718">MPSNDVIKNYIDGEWRDSVAGARIEVDDPASAETIAVVAEAGPKDVALAVAAAHRVFRDRVLIDMHPYDRGRMLFRVADALESRADEVAAINCAETGKALELASGEVQTSVRYLRYYGGLADKLEGRSIPRGANLVDYTVRSPFGVSAQIVPWNGPLELTARSLACAIATGNSVVVKSPELAPLSGVELARACETAGLPAGAVNVITGYGQTAGQALIEHPDVRHIVFTGSMTTGQTVLETAAKRIVPCIMELGGKSAAVVYSDADLDGVVEAVRIGTFLNAGQNCNNLTRLIVERSIADELMERVKRCVEGMSVGPGRENCDITPLISQKQRQAVQEACKTALSQGARIVTGGKALERSGYFMAATVFANVSRGSSLFQKEVFGPVLAMTTFDDPAMAVDLANDTDYGLAAGVFTRDIDRALWTAERLWAGQVYVNGWYVGGVETPFGGVKQSGYGREKGQEALDSYVQTRNIGIRISHPVSGN</sequence>
<dbReference type="PROSITE" id="PS00070">
    <property type="entry name" value="ALDEHYDE_DEHYDR_CYS"/>
    <property type="match status" value="1"/>
</dbReference>
<dbReference type="InterPro" id="IPR016163">
    <property type="entry name" value="Ald_DH_C"/>
</dbReference>
<dbReference type="SUPFAM" id="SSF53720">
    <property type="entry name" value="ALDH-like"/>
    <property type="match status" value="1"/>
</dbReference>
<comment type="similarity">
    <text evidence="1 4">Belongs to the aldehyde dehydrogenase family.</text>
</comment>
<accession>M5AMI6</accession>
<proteinExistence type="inferred from homology"/>
<dbReference type="InterPro" id="IPR029510">
    <property type="entry name" value="Ald_DH_CS_GLU"/>
</dbReference>
<dbReference type="Gene3D" id="3.40.309.10">
    <property type="entry name" value="Aldehyde Dehydrogenase, Chain A, domain 2"/>
    <property type="match status" value="1"/>
</dbReference>
<evidence type="ECO:0000313" key="6">
    <source>
        <dbReference type="EMBL" id="BAN09720.1"/>
    </source>
</evidence>
<dbReference type="PANTHER" id="PTHR11699">
    <property type="entry name" value="ALDEHYDE DEHYDROGENASE-RELATED"/>
    <property type="match status" value="1"/>
</dbReference>
<dbReference type="GO" id="GO:0016620">
    <property type="term" value="F:oxidoreductase activity, acting on the aldehyde or oxo group of donors, NAD or NADP as acceptor"/>
    <property type="evidence" value="ECO:0007669"/>
    <property type="project" value="InterPro"/>
</dbReference>
<dbReference type="InterPro" id="IPR016160">
    <property type="entry name" value="Ald_DH_CS_CYS"/>
</dbReference>
<dbReference type="OrthoDB" id="9812625at2"/>
<dbReference type="PROSITE" id="PS00687">
    <property type="entry name" value="ALDEHYDE_DEHYDR_GLU"/>
    <property type="match status" value="1"/>
</dbReference>
<evidence type="ECO:0000256" key="3">
    <source>
        <dbReference type="PROSITE-ProRule" id="PRU10007"/>
    </source>
</evidence>
<evidence type="ECO:0000256" key="2">
    <source>
        <dbReference type="ARBA" id="ARBA00023002"/>
    </source>
</evidence>
<dbReference type="AlphaFoldDB" id="M5AMI6"/>
<dbReference type="RefSeq" id="WP_019863377.1">
    <property type="nucleotide sequence ID" value="NZ_LZTH01000020.1"/>
</dbReference>